<dbReference type="InterPro" id="IPR002763">
    <property type="entry name" value="DUF72"/>
</dbReference>
<reference evidence="1" key="1">
    <citation type="journal article" date="2020" name="mSystems">
        <title>Genome- and Community-Level Interaction Insights into Carbon Utilization and Element Cycling Functions of Hydrothermarchaeota in Hydrothermal Sediment.</title>
        <authorList>
            <person name="Zhou Z."/>
            <person name="Liu Y."/>
            <person name="Xu W."/>
            <person name="Pan J."/>
            <person name="Luo Z.H."/>
            <person name="Li M."/>
        </authorList>
    </citation>
    <scope>NUCLEOTIDE SEQUENCE [LARGE SCALE GENOMIC DNA]</scope>
    <source>
        <strain evidence="1">SpSt-123</strain>
    </source>
</reference>
<organism evidence="1">
    <name type="scientific">Fervidicoccus fontis</name>
    <dbReference type="NCBI Taxonomy" id="683846"/>
    <lineage>
        <taxon>Archaea</taxon>
        <taxon>Thermoproteota</taxon>
        <taxon>Thermoprotei</taxon>
        <taxon>Fervidicoccales</taxon>
        <taxon>Fervidicoccaceae</taxon>
        <taxon>Fervidicoccus</taxon>
    </lineage>
</organism>
<evidence type="ECO:0000313" key="1">
    <source>
        <dbReference type="EMBL" id="HDS10398.1"/>
    </source>
</evidence>
<dbReference type="EMBL" id="DSDY01000064">
    <property type="protein sequence ID" value="HDS10398.1"/>
    <property type="molecule type" value="Genomic_DNA"/>
</dbReference>
<dbReference type="SUPFAM" id="SSF117396">
    <property type="entry name" value="TM1631-like"/>
    <property type="match status" value="1"/>
</dbReference>
<comment type="caution">
    <text evidence="1">The sequence shown here is derived from an EMBL/GenBank/DDBJ whole genome shotgun (WGS) entry which is preliminary data.</text>
</comment>
<dbReference type="AlphaFoldDB" id="A0A7C1E8W4"/>
<dbReference type="PANTHER" id="PTHR30348:SF4">
    <property type="entry name" value="DUF72 DOMAIN-CONTAINING PROTEIN"/>
    <property type="match status" value="1"/>
</dbReference>
<sequence length="243" mass="29101">MKIFVGTSGWLYDWNLEGTFDWYVRESGLNAVELNASFYRLPFRNQVVSWARKSDYIRWAVKIHRYITHYARLSDKAVVFWGRFREIFAPLDEKIDYYLLQLPPSYSYSEKSLSRLKSFIEKAGFDGRIAVEFRHPSWFSFDKEKLCEELGEAIPVSVDAPGFKYYVCCKEVIYLRLHGRTSWYFHEYTENELREMVDEIVGFKPRAIYVFFNNNHWMLENARLMKSILEETAEKFSLDWDDV</sequence>
<dbReference type="PANTHER" id="PTHR30348">
    <property type="entry name" value="UNCHARACTERIZED PROTEIN YECE"/>
    <property type="match status" value="1"/>
</dbReference>
<name>A0A7C1E8W4_9CREN</name>
<dbReference type="Gene3D" id="3.20.20.410">
    <property type="entry name" value="Protein of unknown function UPF0759"/>
    <property type="match status" value="1"/>
</dbReference>
<dbReference type="Pfam" id="PF01904">
    <property type="entry name" value="DUF72"/>
    <property type="match status" value="1"/>
</dbReference>
<proteinExistence type="predicted"/>
<protein>
    <submittedName>
        <fullName evidence="1">DUF72 domain-containing protein</fullName>
    </submittedName>
</protein>
<accession>A0A7C1E8W4</accession>
<dbReference type="InterPro" id="IPR036520">
    <property type="entry name" value="UPF0759_sf"/>
</dbReference>
<gene>
    <name evidence="1" type="ORF">ENO04_02065</name>
</gene>